<dbReference type="Proteomes" id="UP001144673">
    <property type="component" value="Unassembled WGS sequence"/>
</dbReference>
<accession>A0A9W8QJE4</accession>
<protein>
    <submittedName>
        <fullName evidence="2">Uncharacterized protein</fullName>
    </submittedName>
</protein>
<keyword evidence="3" id="KW-1185">Reference proteome</keyword>
<dbReference type="GeneID" id="80895457"/>
<dbReference type="AlphaFoldDB" id="A0A9W8QJE4"/>
<feature type="compositionally biased region" description="Low complexity" evidence="1">
    <location>
        <begin position="261"/>
        <end position="272"/>
    </location>
</feature>
<dbReference type="InterPro" id="IPR012292">
    <property type="entry name" value="Globin/Proto"/>
</dbReference>
<proteinExistence type="predicted"/>
<gene>
    <name evidence="2" type="ORF">LMH87_008298</name>
</gene>
<feature type="region of interest" description="Disordered" evidence="1">
    <location>
        <begin position="261"/>
        <end position="303"/>
    </location>
</feature>
<organism evidence="2 3">
    <name type="scientific">Akanthomyces muscarius</name>
    <name type="common">Entomopathogenic fungus</name>
    <name type="synonym">Lecanicillium muscarium</name>
    <dbReference type="NCBI Taxonomy" id="2231603"/>
    <lineage>
        <taxon>Eukaryota</taxon>
        <taxon>Fungi</taxon>
        <taxon>Dikarya</taxon>
        <taxon>Ascomycota</taxon>
        <taxon>Pezizomycotina</taxon>
        <taxon>Sordariomycetes</taxon>
        <taxon>Hypocreomycetidae</taxon>
        <taxon>Hypocreales</taxon>
        <taxon>Cordycipitaceae</taxon>
        <taxon>Akanthomyces</taxon>
    </lineage>
</organism>
<dbReference type="GO" id="GO:0020037">
    <property type="term" value="F:heme binding"/>
    <property type="evidence" value="ECO:0007669"/>
    <property type="project" value="InterPro"/>
</dbReference>
<reference evidence="2" key="1">
    <citation type="journal article" date="2023" name="Access Microbiol">
        <title>De-novo genome assembly for Akanthomyces muscarius, a biocontrol agent of insect agricultural pests.</title>
        <authorList>
            <person name="Erdos Z."/>
            <person name="Studholme D.J."/>
            <person name="Raymond B."/>
            <person name="Sharma M."/>
        </authorList>
    </citation>
    <scope>NUCLEOTIDE SEQUENCE</scope>
    <source>
        <strain evidence="2">Ve6</strain>
    </source>
</reference>
<dbReference type="KEGG" id="amus:LMH87_008298"/>
<sequence length="323" mass="33357">MRFSTIAVAAAATVANAQRPSDTPICDYYTTALLKNNTAENQATLLTLLVNTVVIGNYTMPNVGVSVPGILKEGEQDGTKVNLAPYFNGMLASTNRGDKATCVNFLDGGAAEPLMNNKPANDEKSNQYFLLTHLYQFFGTLLGCTKQGMSGFDAYDGNPSMYKVHKFMNLGKPEMDYFIAQVAMAAASFGVAKDDITAVGKALGDTFNMRCSAPAEVIKGKGAQPQAICIKSGCDEAKDAKCDAYAEAVAPGNCTMSMTSSGSMMPTGTSSMNGGGSMTSGSMTGSGSATATPTSTNPPKSGDGNVNSFGLAAVAAALAAYAL</sequence>
<comment type="caution">
    <text evidence="2">The sequence shown here is derived from an EMBL/GenBank/DDBJ whole genome shotgun (WGS) entry which is preliminary data.</text>
</comment>
<feature type="compositionally biased region" description="Low complexity" evidence="1">
    <location>
        <begin position="279"/>
        <end position="297"/>
    </location>
</feature>
<evidence type="ECO:0000313" key="3">
    <source>
        <dbReference type="Proteomes" id="UP001144673"/>
    </source>
</evidence>
<dbReference type="RefSeq" id="XP_056057395.1">
    <property type="nucleotide sequence ID" value="XM_056196769.1"/>
</dbReference>
<evidence type="ECO:0000313" key="2">
    <source>
        <dbReference type="EMBL" id="KAJ4159396.1"/>
    </source>
</evidence>
<name>A0A9W8QJE4_AKAMU</name>
<dbReference type="GO" id="GO:0019825">
    <property type="term" value="F:oxygen binding"/>
    <property type="evidence" value="ECO:0007669"/>
    <property type="project" value="InterPro"/>
</dbReference>
<dbReference type="Gene3D" id="1.10.490.10">
    <property type="entry name" value="Globins"/>
    <property type="match status" value="1"/>
</dbReference>
<dbReference type="EMBL" id="JAJHUN010000005">
    <property type="protein sequence ID" value="KAJ4159396.1"/>
    <property type="molecule type" value="Genomic_DNA"/>
</dbReference>
<evidence type="ECO:0000256" key="1">
    <source>
        <dbReference type="SAM" id="MobiDB-lite"/>
    </source>
</evidence>